<dbReference type="GO" id="GO:0004497">
    <property type="term" value="F:monooxygenase activity"/>
    <property type="evidence" value="ECO:0007669"/>
    <property type="project" value="UniProtKB-KW"/>
</dbReference>
<keyword evidence="5 10" id="KW-0560">Oxidoreductase</keyword>
<reference evidence="12" key="1">
    <citation type="journal article" date="2017" name="Front. Plant Sci.">
        <title>Transcriptome Assembly and Systematic Identification of Novel Cytochrome P450s in Taxus chinensis.</title>
        <authorList>
            <person name="Liao W."/>
            <person name="Zhao S."/>
            <person name="Zhang M."/>
            <person name="Dong K."/>
            <person name="Chen Y."/>
            <person name="Fu C."/>
            <person name="Yu L."/>
        </authorList>
    </citation>
    <scope>NUCLEOTIDE SEQUENCE</scope>
</reference>
<evidence type="ECO:0000256" key="9">
    <source>
        <dbReference type="PIRSR" id="PIRSR602401-1"/>
    </source>
</evidence>
<keyword evidence="3 9" id="KW-0349">Heme</keyword>
<dbReference type="AlphaFoldDB" id="A0A291FB44"/>
<dbReference type="InterPro" id="IPR036396">
    <property type="entry name" value="Cyt_P450_sf"/>
</dbReference>
<keyword evidence="11" id="KW-0812">Transmembrane</keyword>
<evidence type="ECO:0000256" key="10">
    <source>
        <dbReference type="RuleBase" id="RU000461"/>
    </source>
</evidence>
<sequence>MELWNMFLPWISIATATSLTVGMASAFAIIYAPLLLSFLRLKTARRNMPPIPPGSMGMPFWGESLGYLGSWNNQSNPDVWYDTRKAKHGKIFTTHILGSPTVVMLGPDANRFILINENKLFLNSWPKSLNALIGKHALITSQGAEHKRMRRIIHSVLGPETLKLAVGRFEGLVLHHLDSDWHGGQIIQAYRQVKDMALCLAADFFMGLKPGKELETFRRHFSDFSAGLLSHPLDLPWTVFGKAKRARAAMVAQIFAQIRLHRTSMHKSGEEGGNFLDMVLGSQEKGGDLRLSEEEIADNLMGLLTGGQDTTASALATILKHLSLSPHLLQRLRKECEKLRDSKEVGEPLTWSELKSVGYLHNVISEGLRMVAPINGGFKKAKVDVVYGGYTIPKGWKVHYSVRQTNNKEEYFPSPERFDPDRFNERHEPFSFIPFGQGNRMCPGNEFARLEMELFLYHLVLRYDWELMEVDERTNMYFIPHPVHSLPLLLKHVPPT</sequence>
<accession>A0A291FB44</accession>
<dbReference type="InterPro" id="IPR017972">
    <property type="entry name" value="Cyt_P450_CS"/>
</dbReference>
<evidence type="ECO:0000256" key="7">
    <source>
        <dbReference type="ARBA" id="ARBA00023033"/>
    </source>
</evidence>
<feature type="binding site" description="axial binding residue" evidence="9">
    <location>
        <position position="442"/>
    </location>
    <ligand>
        <name>heme</name>
        <dbReference type="ChEBI" id="CHEBI:30413"/>
    </ligand>
    <ligandPart>
        <name>Fe</name>
        <dbReference type="ChEBI" id="CHEBI:18248"/>
    </ligandPart>
</feature>
<keyword evidence="8" id="KW-0876">Taxol biosynthesis</keyword>
<evidence type="ECO:0000256" key="11">
    <source>
        <dbReference type="SAM" id="Phobius"/>
    </source>
</evidence>
<dbReference type="UniPathway" id="UPA00842"/>
<keyword evidence="7 10" id="KW-0503">Monooxygenase</keyword>
<feature type="transmembrane region" description="Helical" evidence="11">
    <location>
        <begin position="6"/>
        <end position="39"/>
    </location>
</feature>
<dbReference type="GO" id="GO:0020037">
    <property type="term" value="F:heme binding"/>
    <property type="evidence" value="ECO:0007669"/>
    <property type="project" value="InterPro"/>
</dbReference>
<dbReference type="InterPro" id="IPR002401">
    <property type="entry name" value="Cyt_P450_E_grp-I"/>
</dbReference>
<evidence type="ECO:0000256" key="8">
    <source>
        <dbReference type="ARBA" id="ARBA00023059"/>
    </source>
</evidence>
<dbReference type="SUPFAM" id="SSF48264">
    <property type="entry name" value="Cytochrome P450"/>
    <property type="match status" value="1"/>
</dbReference>
<dbReference type="CDD" id="cd11043">
    <property type="entry name" value="CYP90-like"/>
    <property type="match status" value="1"/>
</dbReference>
<keyword evidence="11" id="KW-0472">Membrane</keyword>
<dbReference type="PRINTS" id="PR00385">
    <property type="entry name" value="P450"/>
</dbReference>
<comment type="similarity">
    <text evidence="2 10">Belongs to the cytochrome P450 family.</text>
</comment>
<keyword evidence="11" id="KW-1133">Transmembrane helix</keyword>
<dbReference type="Gene3D" id="1.10.630.10">
    <property type="entry name" value="Cytochrome P450"/>
    <property type="match status" value="1"/>
</dbReference>
<protein>
    <submittedName>
        <fullName evidence="12">CYP947A88</fullName>
    </submittedName>
</protein>
<dbReference type="GO" id="GO:0042617">
    <property type="term" value="P:paclitaxel biosynthetic process"/>
    <property type="evidence" value="ECO:0007669"/>
    <property type="project" value="UniProtKB-UniPathway"/>
</dbReference>
<dbReference type="GO" id="GO:0016125">
    <property type="term" value="P:sterol metabolic process"/>
    <property type="evidence" value="ECO:0007669"/>
    <property type="project" value="TreeGrafter"/>
</dbReference>
<keyword evidence="6 9" id="KW-0408">Iron</keyword>
<evidence type="ECO:0000256" key="5">
    <source>
        <dbReference type="ARBA" id="ARBA00023002"/>
    </source>
</evidence>
<dbReference type="GO" id="GO:0005506">
    <property type="term" value="F:iron ion binding"/>
    <property type="evidence" value="ECO:0007669"/>
    <property type="project" value="InterPro"/>
</dbReference>
<comment type="pathway">
    <text evidence="1">Alkaloid biosynthesis; taxol biosynthesis.</text>
</comment>
<dbReference type="PROSITE" id="PS00086">
    <property type="entry name" value="CYTOCHROME_P450"/>
    <property type="match status" value="1"/>
</dbReference>
<evidence type="ECO:0000256" key="2">
    <source>
        <dbReference type="ARBA" id="ARBA00010617"/>
    </source>
</evidence>
<comment type="cofactor">
    <cofactor evidence="9">
        <name>heme</name>
        <dbReference type="ChEBI" id="CHEBI:30413"/>
    </cofactor>
</comment>
<evidence type="ECO:0000313" key="12">
    <source>
        <dbReference type="EMBL" id="ATG30005.1"/>
    </source>
</evidence>
<organism evidence="12">
    <name type="scientific">Taxus chinensis</name>
    <name type="common">Chinese yew</name>
    <name type="synonym">Taxus wallichiana var. chinensis</name>
    <dbReference type="NCBI Taxonomy" id="29808"/>
    <lineage>
        <taxon>Eukaryota</taxon>
        <taxon>Viridiplantae</taxon>
        <taxon>Streptophyta</taxon>
        <taxon>Embryophyta</taxon>
        <taxon>Tracheophyta</taxon>
        <taxon>Spermatophyta</taxon>
        <taxon>Pinopsida</taxon>
        <taxon>Pinidae</taxon>
        <taxon>Conifers II</taxon>
        <taxon>Cupressales</taxon>
        <taxon>Taxaceae</taxon>
        <taxon>Taxus</taxon>
    </lineage>
</organism>
<evidence type="ECO:0000256" key="3">
    <source>
        <dbReference type="ARBA" id="ARBA00022617"/>
    </source>
</evidence>
<keyword evidence="4 9" id="KW-0479">Metal-binding</keyword>
<name>A0A291FB44_TAXCH</name>
<dbReference type="InterPro" id="IPR001128">
    <property type="entry name" value="Cyt_P450"/>
</dbReference>
<evidence type="ECO:0000256" key="1">
    <source>
        <dbReference type="ARBA" id="ARBA00005122"/>
    </source>
</evidence>
<dbReference type="PRINTS" id="PR00463">
    <property type="entry name" value="EP450I"/>
</dbReference>
<dbReference type="EMBL" id="MF448684">
    <property type="protein sequence ID" value="ATG30005.1"/>
    <property type="molecule type" value="mRNA"/>
</dbReference>
<dbReference type="PANTHER" id="PTHR24286">
    <property type="entry name" value="CYTOCHROME P450 26"/>
    <property type="match status" value="1"/>
</dbReference>
<dbReference type="Pfam" id="PF00067">
    <property type="entry name" value="p450"/>
    <property type="match status" value="2"/>
</dbReference>
<dbReference type="PANTHER" id="PTHR24286:SF384">
    <property type="entry name" value="P450, PUTATIVE (EUROFUNG)-RELATED"/>
    <property type="match status" value="1"/>
</dbReference>
<evidence type="ECO:0000256" key="4">
    <source>
        <dbReference type="ARBA" id="ARBA00022723"/>
    </source>
</evidence>
<dbReference type="GO" id="GO:0016705">
    <property type="term" value="F:oxidoreductase activity, acting on paired donors, with incorporation or reduction of molecular oxygen"/>
    <property type="evidence" value="ECO:0007669"/>
    <property type="project" value="InterPro"/>
</dbReference>
<evidence type="ECO:0000256" key="6">
    <source>
        <dbReference type="ARBA" id="ARBA00023004"/>
    </source>
</evidence>
<proteinExistence type="evidence at transcript level"/>